<dbReference type="KEGG" id="rst:ATY39_09190"/>
<dbReference type="PIRSF" id="PIRSF005572">
    <property type="entry name" value="NifS"/>
    <property type="match status" value="1"/>
</dbReference>
<dbReference type="InterPro" id="IPR016454">
    <property type="entry name" value="Cysteine_dSase"/>
</dbReference>
<dbReference type="InterPro" id="IPR015424">
    <property type="entry name" value="PyrdxlP-dep_Trfase"/>
</dbReference>
<dbReference type="SUPFAM" id="SSF53383">
    <property type="entry name" value="PLP-dependent transferases"/>
    <property type="match status" value="1"/>
</dbReference>
<dbReference type="STRING" id="241244.ATY39_09190"/>
<dbReference type="GO" id="GO:0008483">
    <property type="term" value="F:transaminase activity"/>
    <property type="evidence" value="ECO:0007669"/>
    <property type="project" value="UniProtKB-KW"/>
</dbReference>
<name>A0A143HDV9_9BACL</name>
<dbReference type="GO" id="GO:0046872">
    <property type="term" value="F:metal ion binding"/>
    <property type="evidence" value="ECO:0007669"/>
    <property type="project" value="UniProtKB-KW"/>
</dbReference>
<keyword evidence="8" id="KW-0032">Aminotransferase</keyword>
<dbReference type="AlphaFoldDB" id="A0A143HDV9"/>
<organism evidence="8 9">
    <name type="scientific">Rummeliibacillus stabekisii</name>
    <dbReference type="NCBI Taxonomy" id="241244"/>
    <lineage>
        <taxon>Bacteria</taxon>
        <taxon>Bacillati</taxon>
        <taxon>Bacillota</taxon>
        <taxon>Bacilli</taxon>
        <taxon>Bacillales</taxon>
        <taxon>Caryophanaceae</taxon>
        <taxon>Rummeliibacillus</taxon>
    </lineage>
</organism>
<reference evidence="8 9" key="1">
    <citation type="journal article" date="2016" name="Genome Announc.">
        <title>Whole-Genome Sequence of Rummeliibacillus stabekisii Strain PP9 Isolated from Antarctic Soil.</title>
        <authorList>
            <person name="da Mota F.F."/>
            <person name="Vollu R.E."/>
            <person name="Jurelevicius D."/>
            <person name="Seldin L."/>
        </authorList>
    </citation>
    <scope>NUCLEOTIDE SEQUENCE [LARGE SCALE GENOMIC DNA]</scope>
    <source>
        <strain evidence="8 9">PP9</strain>
    </source>
</reference>
<dbReference type="InterPro" id="IPR000192">
    <property type="entry name" value="Aminotrans_V_dom"/>
</dbReference>
<evidence type="ECO:0000259" key="7">
    <source>
        <dbReference type="Pfam" id="PF00266"/>
    </source>
</evidence>
<comment type="cofactor">
    <cofactor evidence="1">
        <name>pyridoxal 5'-phosphate</name>
        <dbReference type="ChEBI" id="CHEBI:597326"/>
    </cofactor>
</comment>
<protein>
    <submittedName>
        <fullName evidence="8">Aminotransferase class V</fullName>
    </submittedName>
</protein>
<evidence type="ECO:0000256" key="4">
    <source>
        <dbReference type="ARBA" id="ARBA00022898"/>
    </source>
</evidence>
<keyword evidence="9" id="KW-1185">Reference proteome</keyword>
<dbReference type="RefSeq" id="WP_066788904.1">
    <property type="nucleotide sequence ID" value="NZ_CP014806.1"/>
</dbReference>
<dbReference type="InterPro" id="IPR015422">
    <property type="entry name" value="PyrdxlP-dep_Trfase_small"/>
</dbReference>
<dbReference type="PANTHER" id="PTHR11601">
    <property type="entry name" value="CYSTEINE DESULFURYLASE FAMILY MEMBER"/>
    <property type="match status" value="1"/>
</dbReference>
<dbReference type="PANTHER" id="PTHR11601:SF50">
    <property type="entry name" value="CYSTEINE DESULFURASE ISCS 2-RELATED"/>
    <property type="match status" value="1"/>
</dbReference>
<dbReference type="FunFam" id="3.40.640.10:FF:000084">
    <property type="entry name" value="IscS-like cysteine desulfurase"/>
    <property type="match status" value="1"/>
</dbReference>
<dbReference type="OrthoDB" id="9808002at2"/>
<evidence type="ECO:0000256" key="2">
    <source>
        <dbReference type="ARBA" id="ARBA00006490"/>
    </source>
</evidence>
<dbReference type="GO" id="GO:0051536">
    <property type="term" value="F:iron-sulfur cluster binding"/>
    <property type="evidence" value="ECO:0007669"/>
    <property type="project" value="UniProtKB-KW"/>
</dbReference>
<sequence length="378" mass="41487">MIYLDHSATTKPNKSVLETFVQANERYYANPASLHQMGVETNTLLSRAREQIAAIIKTEPEQIIFTSGGTESNNFAIKGLARANKHRGTKILISAIEHASVEESAKALEKEGYTVEKVQVNEYGVISIEDLKKKLTKDTVIVSIMHVNNEIGALQPISEIARIVHENSRAFFHMDAVQSFGKIPVHFAGEEGPDALTVSGHKINGLKGTGFLALRKQVNIETIIHGGGQEMGLRSGTVAVPQAVALAKAVRMAHETQPAHEEQFSQWRDDLHAFLQQFPYVRTLSSNNGAPHIVSCAVQGLRGEILVNAMQHEGFIISTSSACSSKDHSISHVVKAIEIDPSYEKGVIRISIGEGITEKDIQAFKIAFKKVMMQVKEF</sequence>
<accession>A0A143HDV9</accession>
<keyword evidence="3" id="KW-0479">Metal-binding</keyword>
<evidence type="ECO:0000313" key="9">
    <source>
        <dbReference type="Proteomes" id="UP000076021"/>
    </source>
</evidence>
<evidence type="ECO:0000313" key="8">
    <source>
        <dbReference type="EMBL" id="AMW99619.1"/>
    </source>
</evidence>
<evidence type="ECO:0000256" key="6">
    <source>
        <dbReference type="ARBA" id="ARBA00023014"/>
    </source>
</evidence>
<dbReference type="EMBL" id="CP014806">
    <property type="protein sequence ID" value="AMW99619.1"/>
    <property type="molecule type" value="Genomic_DNA"/>
</dbReference>
<keyword evidence="6" id="KW-0411">Iron-sulfur</keyword>
<feature type="domain" description="Aminotransferase class V" evidence="7">
    <location>
        <begin position="2"/>
        <end position="364"/>
    </location>
</feature>
<keyword evidence="8" id="KW-0808">Transferase</keyword>
<keyword evidence="5" id="KW-0408">Iron</keyword>
<keyword evidence="4" id="KW-0663">Pyridoxal phosphate</keyword>
<evidence type="ECO:0000256" key="1">
    <source>
        <dbReference type="ARBA" id="ARBA00001933"/>
    </source>
</evidence>
<evidence type="ECO:0000256" key="3">
    <source>
        <dbReference type="ARBA" id="ARBA00022723"/>
    </source>
</evidence>
<dbReference type="Gene3D" id="3.90.1150.10">
    <property type="entry name" value="Aspartate Aminotransferase, domain 1"/>
    <property type="match status" value="1"/>
</dbReference>
<evidence type="ECO:0000256" key="5">
    <source>
        <dbReference type="ARBA" id="ARBA00023004"/>
    </source>
</evidence>
<gene>
    <name evidence="8" type="ORF">ATY39_09190</name>
</gene>
<reference evidence="9" key="2">
    <citation type="submission" date="2016-03" db="EMBL/GenBank/DDBJ databases">
        <authorList>
            <person name="Seldin L."/>
        </authorList>
    </citation>
    <scope>NUCLEOTIDE SEQUENCE [LARGE SCALE GENOMIC DNA]</scope>
    <source>
        <strain evidence="9">PP9</strain>
    </source>
</reference>
<dbReference type="Proteomes" id="UP000076021">
    <property type="component" value="Chromosome"/>
</dbReference>
<dbReference type="Gene3D" id="3.40.640.10">
    <property type="entry name" value="Type I PLP-dependent aspartate aminotransferase-like (Major domain)"/>
    <property type="match status" value="1"/>
</dbReference>
<dbReference type="Pfam" id="PF00266">
    <property type="entry name" value="Aminotran_5"/>
    <property type="match status" value="1"/>
</dbReference>
<proteinExistence type="inferred from homology"/>
<dbReference type="InterPro" id="IPR015421">
    <property type="entry name" value="PyrdxlP-dep_Trfase_major"/>
</dbReference>
<comment type="similarity">
    <text evidence="2">Belongs to the class-V pyridoxal-phosphate-dependent aminotransferase family. NifS/IscS subfamily.</text>
</comment>
<dbReference type="GO" id="GO:0031071">
    <property type="term" value="F:cysteine desulfurase activity"/>
    <property type="evidence" value="ECO:0007669"/>
    <property type="project" value="UniProtKB-ARBA"/>
</dbReference>